<dbReference type="HOGENOM" id="CLU_2459616_0_0_1"/>
<proteinExistence type="inferred from homology"/>
<dbReference type="Proteomes" id="UP000018721">
    <property type="component" value="Unassembled WGS sequence"/>
</dbReference>
<dbReference type="PANTHER" id="PTHR34002">
    <property type="entry name" value="BLR1656 PROTEIN"/>
    <property type="match status" value="1"/>
</dbReference>
<dbReference type="GO" id="GO:0008810">
    <property type="term" value="F:cellulase activity"/>
    <property type="evidence" value="ECO:0007669"/>
    <property type="project" value="InterPro"/>
</dbReference>
<dbReference type="Gene3D" id="2.60.120.180">
    <property type="match status" value="1"/>
</dbReference>
<evidence type="ECO:0000313" key="4">
    <source>
        <dbReference type="Proteomes" id="UP000018721"/>
    </source>
</evidence>
<dbReference type="InterPro" id="IPR013320">
    <property type="entry name" value="ConA-like_dom_sf"/>
</dbReference>
<evidence type="ECO:0000256" key="2">
    <source>
        <dbReference type="RuleBase" id="RU361163"/>
    </source>
</evidence>
<dbReference type="InterPro" id="IPR002594">
    <property type="entry name" value="GH12"/>
</dbReference>
<dbReference type="AlphaFoldDB" id="V9F6F9"/>
<comment type="caution">
    <text evidence="3">The sequence shown here is derived from an EMBL/GenBank/DDBJ whole genome shotgun (WGS) entry which is preliminary data.</text>
</comment>
<evidence type="ECO:0000256" key="1">
    <source>
        <dbReference type="ARBA" id="ARBA00005519"/>
    </source>
</evidence>
<dbReference type="SUPFAM" id="SSF49899">
    <property type="entry name" value="Concanavalin A-like lectins/glucanases"/>
    <property type="match status" value="1"/>
</dbReference>
<dbReference type="GO" id="GO:0000272">
    <property type="term" value="P:polysaccharide catabolic process"/>
    <property type="evidence" value="ECO:0007669"/>
    <property type="project" value="UniProtKB-KW"/>
</dbReference>
<dbReference type="InterPro" id="IPR013319">
    <property type="entry name" value="GH11/12"/>
</dbReference>
<keyword evidence="2" id="KW-0119">Carbohydrate metabolism</keyword>
<dbReference type="PANTHER" id="PTHR34002:SF9">
    <property type="entry name" value="XYLOGLUCAN-SPECIFIC ENDO-BETA-1,4-GLUCANASE A"/>
    <property type="match status" value="1"/>
</dbReference>
<keyword evidence="4" id="KW-1185">Reference proteome</keyword>
<keyword evidence="2" id="KW-0378">Hydrolase</keyword>
<sequence length="89" mass="10105">MPTGWIPVSHPRSQLKTWLAIYGGIKPKPINGQPIKTVNVASVDFDLYFGFDLNMGLFAYVAKQFVVSIKGDLKLFFKELPFDNRINDE</sequence>
<keyword evidence="2" id="KW-0326">Glycosidase</keyword>
<dbReference type="EMBL" id="ANIZ01001523">
    <property type="protein sequence ID" value="ETI46676.1"/>
    <property type="molecule type" value="Genomic_DNA"/>
</dbReference>
<protein>
    <submittedName>
        <fullName evidence="3">Uncharacterized protein</fullName>
    </submittedName>
</protein>
<name>V9F6F9_PHYNI</name>
<dbReference type="Pfam" id="PF01670">
    <property type="entry name" value="Glyco_hydro_12"/>
    <property type="match status" value="1"/>
</dbReference>
<keyword evidence="2" id="KW-0624">Polysaccharide degradation</keyword>
<evidence type="ECO:0000313" key="3">
    <source>
        <dbReference type="EMBL" id="ETI46676.1"/>
    </source>
</evidence>
<reference evidence="3 4" key="1">
    <citation type="submission" date="2013-11" db="EMBL/GenBank/DDBJ databases">
        <title>The Genome Sequence of Phytophthora parasitica P1569.</title>
        <authorList>
            <consortium name="The Broad Institute Genomics Platform"/>
            <person name="Russ C."/>
            <person name="Tyler B."/>
            <person name="Panabieres F."/>
            <person name="Shan W."/>
            <person name="Tripathy S."/>
            <person name="Grunwald N."/>
            <person name="Machado M."/>
            <person name="Johnson C.S."/>
            <person name="Arredondo F."/>
            <person name="Hong C."/>
            <person name="Coffey M."/>
            <person name="Young S.K."/>
            <person name="Zeng Q."/>
            <person name="Gargeya S."/>
            <person name="Fitzgerald M."/>
            <person name="Abouelleil A."/>
            <person name="Alvarado L."/>
            <person name="Chapman S.B."/>
            <person name="Gainer-Dewar J."/>
            <person name="Goldberg J."/>
            <person name="Griggs A."/>
            <person name="Gujja S."/>
            <person name="Hansen M."/>
            <person name="Howarth C."/>
            <person name="Imamovic A."/>
            <person name="Ireland A."/>
            <person name="Larimer J."/>
            <person name="McCowan C."/>
            <person name="Murphy C."/>
            <person name="Pearson M."/>
            <person name="Poon T.W."/>
            <person name="Priest M."/>
            <person name="Roberts A."/>
            <person name="Saif S."/>
            <person name="Shea T."/>
            <person name="Sykes S."/>
            <person name="Wortman J."/>
            <person name="Nusbaum C."/>
            <person name="Birren B."/>
        </authorList>
    </citation>
    <scope>NUCLEOTIDE SEQUENCE [LARGE SCALE GENOMIC DNA]</scope>
    <source>
        <strain evidence="3 4">P1569</strain>
    </source>
</reference>
<comment type="similarity">
    <text evidence="1 2">Belongs to the glycosyl hydrolase 12 (cellulase H) family.</text>
</comment>
<accession>V9F6F9</accession>
<gene>
    <name evidence="3" type="ORF">F443_08940</name>
</gene>
<organism evidence="3 4">
    <name type="scientific">Phytophthora nicotianae P1569</name>
    <dbReference type="NCBI Taxonomy" id="1317065"/>
    <lineage>
        <taxon>Eukaryota</taxon>
        <taxon>Sar</taxon>
        <taxon>Stramenopiles</taxon>
        <taxon>Oomycota</taxon>
        <taxon>Peronosporomycetes</taxon>
        <taxon>Peronosporales</taxon>
        <taxon>Peronosporaceae</taxon>
        <taxon>Phytophthora</taxon>
    </lineage>
</organism>